<proteinExistence type="predicted"/>
<evidence type="ECO:0000313" key="3">
    <source>
        <dbReference type="Proteomes" id="UP001153076"/>
    </source>
</evidence>
<dbReference type="AlphaFoldDB" id="A0A9Q1QSG2"/>
<feature type="compositionally biased region" description="Polar residues" evidence="1">
    <location>
        <begin position="73"/>
        <end position="89"/>
    </location>
</feature>
<accession>A0A9Q1QSG2</accession>
<reference evidence="2" key="1">
    <citation type="submission" date="2022-04" db="EMBL/GenBank/DDBJ databases">
        <title>Carnegiea gigantea Genome sequencing and assembly v2.</title>
        <authorList>
            <person name="Copetti D."/>
            <person name="Sanderson M.J."/>
            <person name="Burquez A."/>
            <person name="Wojciechowski M.F."/>
        </authorList>
    </citation>
    <scope>NUCLEOTIDE SEQUENCE</scope>
    <source>
        <strain evidence="2">SGP5-SGP5p</strain>
        <tissue evidence="2">Aerial part</tissue>
    </source>
</reference>
<evidence type="ECO:0000313" key="2">
    <source>
        <dbReference type="EMBL" id="KAJ8450645.1"/>
    </source>
</evidence>
<organism evidence="2 3">
    <name type="scientific">Carnegiea gigantea</name>
    <dbReference type="NCBI Taxonomy" id="171969"/>
    <lineage>
        <taxon>Eukaryota</taxon>
        <taxon>Viridiplantae</taxon>
        <taxon>Streptophyta</taxon>
        <taxon>Embryophyta</taxon>
        <taxon>Tracheophyta</taxon>
        <taxon>Spermatophyta</taxon>
        <taxon>Magnoliopsida</taxon>
        <taxon>eudicotyledons</taxon>
        <taxon>Gunneridae</taxon>
        <taxon>Pentapetalae</taxon>
        <taxon>Caryophyllales</taxon>
        <taxon>Cactineae</taxon>
        <taxon>Cactaceae</taxon>
        <taxon>Cactoideae</taxon>
        <taxon>Echinocereeae</taxon>
        <taxon>Carnegiea</taxon>
    </lineage>
</organism>
<sequence length="182" mass="20069">MFGRIRASPSPAECLEMESPCSKLFKDDSLSIYEATLLKLKRGSRLSLSSEHNLSPVSEDSMELESNGDFSEASPQGSASCSKQGTPTCSSDGSSGSFSSSSNEEPKTRREVSIQLLFSRYNNSHPKQRFHCYEAYNDEMVDGNRLQEVPRLVPVILNPQAAGNRESIETGITRDRMVLHDG</sequence>
<name>A0A9Q1QSG2_9CARY</name>
<dbReference type="Proteomes" id="UP001153076">
    <property type="component" value="Unassembled WGS sequence"/>
</dbReference>
<comment type="caution">
    <text evidence="2">The sequence shown here is derived from an EMBL/GenBank/DDBJ whole genome shotgun (WGS) entry which is preliminary data.</text>
</comment>
<protein>
    <submittedName>
        <fullName evidence="2">Uncharacterized protein</fullName>
    </submittedName>
</protein>
<evidence type="ECO:0000256" key="1">
    <source>
        <dbReference type="SAM" id="MobiDB-lite"/>
    </source>
</evidence>
<dbReference type="EMBL" id="JAKOGI010000014">
    <property type="protein sequence ID" value="KAJ8450645.1"/>
    <property type="molecule type" value="Genomic_DNA"/>
</dbReference>
<feature type="compositionally biased region" description="Low complexity" evidence="1">
    <location>
        <begin position="90"/>
        <end position="102"/>
    </location>
</feature>
<dbReference type="OrthoDB" id="60860at2759"/>
<gene>
    <name evidence="2" type="ORF">Cgig2_020282</name>
</gene>
<feature type="region of interest" description="Disordered" evidence="1">
    <location>
        <begin position="44"/>
        <end position="110"/>
    </location>
</feature>
<keyword evidence="3" id="KW-1185">Reference proteome</keyword>
<dbReference type="PANTHER" id="PTHR48238">
    <property type="entry name" value="BNACNNG09570D PROTEIN"/>
    <property type="match status" value="1"/>
</dbReference>
<dbReference type="PANTHER" id="PTHR48238:SF1">
    <property type="entry name" value="(RAPE) HYPOTHETICAL PROTEIN"/>
    <property type="match status" value="1"/>
</dbReference>